<dbReference type="EMBL" id="HBIC01037792">
    <property type="protein sequence ID" value="CAE0290490.1"/>
    <property type="molecule type" value="Transcribed_RNA"/>
</dbReference>
<evidence type="ECO:0000259" key="3">
    <source>
        <dbReference type="PROSITE" id="PS50195"/>
    </source>
</evidence>
<dbReference type="InterPro" id="IPR036871">
    <property type="entry name" value="PX_dom_sf"/>
</dbReference>
<dbReference type="SUPFAM" id="SSF64268">
    <property type="entry name" value="PX domain"/>
    <property type="match status" value="1"/>
</dbReference>
<dbReference type="InterPro" id="IPR001683">
    <property type="entry name" value="PX_dom"/>
</dbReference>
<accession>A0A7S3HBL5</accession>
<sequence>MNPDFELIHPPTNLLTESYSVGDIFNSDVFLGIGTKYRAWHLTVPSATMGRRELGCKVCLRFGRPSHAWVLIVNGEVKARNVGQMIDECFTICFKYCEQIFVITVKRRSSVKIRITMTMNGYDLKEIRKTTEIATNEAPPARVFIPSARIVSSQGKKFAVYKVCCETNTKEKVAVERRYSDFQYLNTMVTGHTGQHLRPTLPKLPPRVISPFYDQTNEAFVNGRREALQGYLQSLLTSNKVAVYTEVLCFLGLDPTTGTPLAELPSIDGAFTEQLFIDSSTGHSARLIPTEERNSQGSFTSVEMDE</sequence>
<dbReference type="Gene3D" id="3.30.1520.10">
    <property type="entry name" value="Phox-like domain"/>
    <property type="match status" value="1"/>
</dbReference>
<dbReference type="PANTHER" id="PTHR22999">
    <property type="entry name" value="PX SERINE/THREONINE KINASE PXK"/>
    <property type="match status" value="1"/>
</dbReference>
<dbReference type="InterPro" id="IPR051837">
    <property type="entry name" value="SortingNexin/PXDomain-PKLike"/>
</dbReference>
<dbReference type="EMBL" id="HBIC01037791">
    <property type="protein sequence ID" value="CAE0290489.1"/>
    <property type="molecule type" value="Transcribed_RNA"/>
</dbReference>
<keyword evidence="2" id="KW-0963">Cytoplasm</keyword>
<name>A0A7S3HBL5_9STRA</name>
<reference evidence="4" key="1">
    <citation type="submission" date="2021-01" db="EMBL/GenBank/DDBJ databases">
        <authorList>
            <person name="Corre E."/>
            <person name="Pelletier E."/>
            <person name="Niang G."/>
            <person name="Scheremetjew M."/>
            <person name="Finn R."/>
            <person name="Kale V."/>
            <person name="Holt S."/>
            <person name="Cochrane G."/>
            <person name="Meng A."/>
            <person name="Brown T."/>
            <person name="Cohen L."/>
        </authorList>
    </citation>
    <scope>NUCLEOTIDE SEQUENCE</scope>
    <source>
        <strain evidence="4">CCAP 955/1</strain>
    </source>
</reference>
<protein>
    <recommendedName>
        <fullName evidence="3">PX domain-containing protein</fullName>
    </recommendedName>
</protein>
<dbReference type="Pfam" id="PF00787">
    <property type="entry name" value="PX"/>
    <property type="match status" value="1"/>
</dbReference>
<feature type="domain" description="PX" evidence="3">
    <location>
        <begin position="139"/>
        <end position="258"/>
    </location>
</feature>
<dbReference type="CDD" id="cd06093">
    <property type="entry name" value="PX_domain"/>
    <property type="match status" value="1"/>
</dbReference>
<dbReference type="PANTHER" id="PTHR22999:SF23">
    <property type="entry name" value="SORTING NEXIN-16"/>
    <property type="match status" value="1"/>
</dbReference>
<gene>
    <name evidence="4" type="ORF">SELO1098_LOCUS19334</name>
    <name evidence="5" type="ORF">SELO1098_LOCUS19335</name>
</gene>
<evidence type="ECO:0000313" key="4">
    <source>
        <dbReference type="EMBL" id="CAE0290489.1"/>
    </source>
</evidence>
<dbReference type="GO" id="GO:0035091">
    <property type="term" value="F:phosphatidylinositol binding"/>
    <property type="evidence" value="ECO:0007669"/>
    <property type="project" value="InterPro"/>
</dbReference>
<dbReference type="PROSITE" id="PS50195">
    <property type="entry name" value="PX"/>
    <property type="match status" value="1"/>
</dbReference>
<organism evidence="4">
    <name type="scientific">Spumella elongata</name>
    <dbReference type="NCBI Taxonomy" id="89044"/>
    <lineage>
        <taxon>Eukaryota</taxon>
        <taxon>Sar</taxon>
        <taxon>Stramenopiles</taxon>
        <taxon>Ochrophyta</taxon>
        <taxon>Chrysophyceae</taxon>
        <taxon>Chromulinales</taxon>
        <taxon>Chromulinaceae</taxon>
        <taxon>Spumella</taxon>
    </lineage>
</organism>
<dbReference type="AlphaFoldDB" id="A0A7S3HBL5"/>
<comment type="subcellular location">
    <subcellularLocation>
        <location evidence="1">Cytoplasm</location>
    </subcellularLocation>
</comment>
<proteinExistence type="predicted"/>
<dbReference type="SMART" id="SM00312">
    <property type="entry name" value="PX"/>
    <property type="match status" value="1"/>
</dbReference>
<evidence type="ECO:0000313" key="5">
    <source>
        <dbReference type="EMBL" id="CAE0290490.1"/>
    </source>
</evidence>
<dbReference type="GO" id="GO:0005737">
    <property type="term" value="C:cytoplasm"/>
    <property type="evidence" value="ECO:0007669"/>
    <property type="project" value="UniProtKB-SubCell"/>
</dbReference>
<evidence type="ECO:0000256" key="2">
    <source>
        <dbReference type="ARBA" id="ARBA00022490"/>
    </source>
</evidence>
<evidence type="ECO:0000256" key="1">
    <source>
        <dbReference type="ARBA" id="ARBA00004496"/>
    </source>
</evidence>